<sequence>MRIKKSFIIAMFIQIQQQQFLTFKYYTILQIKFDQNDVAFFNIQLYGYEAQQQKSLDNLYVQPIQIGTNINLKNQKKDTKDRHQQEINKISQQEKQDLEDAVKKSLISYQSKEMNNKQIIESIKNAEYFQQQQEYEFKDFEDLGLEIENGDNDLQKYQYEQKKQPQLMSENLGYTDNKNVTNFGFKRNTQEKKGYQQQQQQQNNVDPIKLHLMTKYKAEDINEAFMKMHQLLEETGGVKRFLENVMFN</sequence>
<proteinExistence type="predicted"/>
<dbReference type="EMBL" id="CAJJDO010000122">
    <property type="protein sequence ID" value="CAD8199627.1"/>
    <property type="molecule type" value="Genomic_DNA"/>
</dbReference>
<reference evidence="2" key="1">
    <citation type="submission" date="2021-01" db="EMBL/GenBank/DDBJ databases">
        <authorList>
            <consortium name="Genoscope - CEA"/>
            <person name="William W."/>
        </authorList>
    </citation>
    <scope>NUCLEOTIDE SEQUENCE</scope>
</reference>
<organism evidence="2 3">
    <name type="scientific">Paramecium pentaurelia</name>
    <dbReference type="NCBI Taxonomy" id="43138"/>
    <lineage>
        <taxon>Eukaryota</taxon>
        <taxon>Sar</taxon>
        <taxon>Alveolata</taxon>
        <taxon>Ciliophora</taxon>
        <taxon>Intramacronucleata</taxon>
        <taxon>Oligohymenophorea</taxon>
        <taxon>Peniculida</taxon>
        <taxon>Parameciidae</taxon>
        <taxon>Paramecium</taxon>
    </lineage>
</organism>
<keyword evidence="1" id="KW-0175">Coiled coil</keyword>
<evidence type="ECO:0000313" key="3">
    <source>
        <dbReference type="Proteomes" id="UP000689195"/>
    </source>
</evidence>
<dbReference type="Proteomes" id="UP000689195">
    <property type="component" value="Unassembled WGS sequence"/>
</dbReference>
<gene>
    <name evidence="2" type="ORF">PPENT_87.1.T1220067</name>
</gene>
<keyword evidence="3" id="KW-1185">Reference proteome</keyword>
<feature type="coiled-coil region" evidence="1">
    <location>
        <begin position="69"/>
        <end position="96"/>
    </location>
</feature>
<name>A0A8S1XEN4_9CILI</name>
<evidence type="ECO:0000313" key="2">
    <source>
        <dbReference type="EMBL" id="CAD8199627.1"/>
    </source>
</evidence>
<comment type="caution">
    <text evidence="2">The sequence shown here is derived from an EMBL/GenBank/DDBJ whole genome shotgun (WGS) entry which is preliminary data.</text>
</comment>
<dbReference type="AlphaFoldDB" id="A0A8S1XEN4"/>
<accession>A0A8S1XEN4</accession>
<protein>
    <submittedName>
        <fullName evidence="2">Uncharacterized protein</fullName>
    </submittedName>
</protein>
<evidence type="ECO:0000256" key="1">
    <source>
        <dbReference type="SAM" id="Coils"/>
    </source>
</evidence>